<dbReference type="InterPro" id="IPR021321">
    <property type="entry name" value="DUF2922"/>
</dbReference>
<organism evidence="1 2">
    <name type="scientific">Litchfieldia luteola</name>
    <dbReference type="NCBI Taxonomy" id="682179"/>
    <lineage>
        <taxon>Bacteria</taxon>
        <taxon>Bacillati</taxon>
        <taxon>Bacillota</taxon>
        <taxon>Bacilli</taxon>
        <taxon>Bacillales</taxon>
        <taxon>Bacillaceae</taxon>
        <taxon>Litchfieldia</taxon>
    </lineage>
</organism>
<proteinExistence type="predicted"/>
<sequence>MAKVLEMQFTNLEGKVARVTIENPIEPVDPIALAAAMDTIITNDVFITSGGGFVAKHGARVVERNVVDVELA</sequence>
<evidence type="ECO:0000313" key="1">
    <source>
        <dbReference type="EMBL" id="MBE4907196.1"/>
    </source>
</evidence>
<reference evidence="1 2" key="1">
    <citation type="submission" date="2020-10" db="EMBL/GenBank/DDBJ databases">
        <title>Bacillus sp. HD4P25, an endophyte from a halophyte.</title>
        <authorList>
            <person name="Sun J.-Q."/>
        </authorList>
    </citation>
    <scope>NUCLEOTIDE SEQUENCE [LARGE SCALE GENOMIC DNA]</scope>
    <source>
        <strain evidence="1 2">YIM 93174</strain>
    </source>
</reference>
<name>A0ABR9QFC1_9BACI</name>
<protein>
    <submittedName>
        <fullName evidence="1">DUF2922 domain-containing protein</fullName>
    </submittedName>
</protein>
<dbReference type="Pfam" id="PF11148">
    <property type="entry name" value="DUF2922"/>
    <property type="match status" value="1"/>
</dbReference>
<accession>A0ABR9QFC1</accession>
<comment type="caution">
    <text evidence="1">The sequence shown here is derived from an EMBL/GenBank/DDBJ whole genome shotgun (WGS) entry which is preliminary data.</text>
</comment>
<gene>
    <name evidence="1" type="ORF">IMZ08_03870</name>
</gene>
<dbReference type="RefSeq" id="WP_193534670.1">
    <property type="nucleotide sequence ID" value="NZ_JADCLJ010000007.1"/>
</dbReference>
<dbReference type="Proteomes" id="UP001516662">
    <property type="component" value="Unassembled WGS sequence"/>
</dbReference>
<evidence type="ECO:0000313" key="2">
    <source>
        <dbReference type="Proteomes" id="UP001516662"/>
    </source>
</evidence>
<keyword evidence="2" id="KW-1185">Reference proteome</keyword>
<dbReference type="EMBL" id="JADCLJ010000007">
    <property type="protein sequence ID" value="MBE4907196.1"/>
    <property type="molecule type" value="Genomic_DNA"/>
</dbReference>